<sequence length="66" mass="7243">MRLCPAMTGESSPVRATHALLKRTALLSPGGAEEREGEEQTGAQRQEAHYKWDAVGDFCILHSIFS</sequence>
<protein>
    <submittedName>
        <fullName evidence="2">Uncharacterized protein</fullName>
    </submittedName>
</protein>
<dbReference type="EMBL" id="JAHHUM010000876">
    <property type="protein sequence ID" value="KAK5616678.1"/>
    <property type="molecule type" value="Genomic_DNA"/>
</dbReference>
<keyword evidence="3" id="KW-1185">Reference proteome</keyword>
<feature type="non-terminal residue" evidence="2">
    <location>
        <position position="1"/>
    </location>
</feature>
<reference evidence="2 3" key="1">
    <citation type="submission" date="2021-06" db="EMBL/GenBank/DDBJ databases">
        <authorList>
            <person name="Palmer J.M."/>
        </authorList>
    </citation>
    <scope>NUCLEOTIDE SEQUENCE [LARGE SCALE GENOMIC DNA]</scope>
    <source>
        <strain evidence="2 3">MEX-2019</strain>
        <tissue evidence="2">Muscle</tissue>
    </source>
</reference>
<proteinExistence type="predicted"/>
<dbReference type="Proteomes" id="UP001311232">
    <property type="component" value="Unassembled WGS sequence"/>
</dbReference>
<evidence type="ECO:0000313" key="2">
    <source>
        <dbReference type="EMBL" id="KAK5616678.1"/>
    </source>
</evidence>
<gene>
    <name evidence="2" type="ORF">CRENBAI_001843</name>
</gene>
<dbReference type="AlphaFoldDB" id="A0AAV9S681"/>
<organism evidence="2 3">
    <name type="scientific">Crenichthys baileyi</name>
    <name type="common">White River springfish</name>
    <dbReference type="NCBI Taxonomy" id="28760"/>
    <lineage>
        <taxon>Eukaryota</taxon>
        <taxon>Metazoa</taxon>
        <taxon>Chordata</taxon>
        <taxon>Craniata</taxon>
        <taxon>Vertebrata</taxon>
        <taxon>Euteleostomi</taxon>
        <taxon>Actinopterygii</taxon>
        <taxon>Neopterygii</taxon>
        <taxon>Teleostei</taxon>
        <taxon>Neoteleostei</taxon>
        <taxon>Acanthomorphata</taxon>
        <taxon>Ovalentaria</taxon>
        <taxon>Atherinomorphae</taxon>
        <taxon>Cyprinodontiformes</taxon>
        <taxon>Goodeidae</taxon>
        <taxon>Crenichthys</taxon>
    </lineage>
</organism>
<name>A0AAV9S681_9TELE</name>
<evidence type="ECO:0000256" key="1">
    <source>
        <dbReference type="SAM" id="MobiDB-lite"/>
    </source>
</evidence>
<comment type="caution">
    <text evidence="2">The sequence shown here is derived from an EMBL/GenBank/DDBJ whole genome shotgun (WGS) entry which is preliminary data.</text>
</comment>
<feature type="region of interest" description="Disordered" evidence="1">
    <location>
        <begin position="26"/>
        <end position="45"/>
    </location>
</feature>
<accession>A0AAV9S681</accession>
<evidence type="ECO:0000313" key="3">
    <source>
        <dbReference type="Proteomes" id="UP001311232"/>
    </source>
</evidence>